<accession>A0ABW1SS13</accession>
<dbReference type="RefSeq" id="WP_125694336.1">
    <property type="nucleotide sequence ID" value="NZ_JBHSSK010000016.1"/>
</dbReference>
<evidence type="ECO:0000313" key="3">
    <source>
        <dbReference type="EMBL" id="MFC6206932.1"/>
    </source>
</evidence>
<proteinExistence type="predicted"/>
<keyword evidence="4" id="KW-1185">Reference proteome</keyword>
<evidence type="ECO:0000313" key="4">
    <source>
        <dbReference type="Proteomes" id="UP001596254"/>
    </source>
</evidence>
<dbReference type="EMBL" id="JBHSSK010000016">
    <property type="protein sequence ID" value="MFC6206932.1"/>
    <property type="molecule type" value="Genomic_DNA"/>
</dbReference>
<protein>
    <submittedName>
        <fullName evidence="3">DUF5776 domain-containing protein</fullName>
    </submittedName>
</protein>
<feature type="domain" description="Internalin I Ig-like" evidence="1">
    <location>
        <begin position="51"/>
        <end position="116"/>
    </location>
</feature>
<organism evidence="3 4">
    <name type="scientific">Levilactobacillus tongjiangensis</name>
    <dbReference type="NCBI Taxonomy" id="2486023"/>
    <lineage>
        <taxon>Bacteria</taxon>
        <taxon>Bacillati</taxon>
        <taxon>Bacillota</taxon>
        <taxon>Bacilli</taxon>
        <taxon>Lactobacillales</taxon>
        <taxon>Lactobacillaceae</taxon>
        <taxon>Levilactobacillus</taxon>
    </lineage>
</organism>
<dbReference type="Pfam" id="PF18981">
    <property type="entry name" value="InlK_D3"/>
    <property type="match status" value="1"/>
</dbReference>
<evidence type="ECO:0000259" key="2">
    <source>
        <dbReference type="Pfam" id="PF19087"/>
    </source>
</evidence>
<gene>
    <name evidence="3" type="ORF">ACFP1G_05490</name>
</gene>
<dbReference type="InterPro" id="IPR044056">
    <property type="entry name" value="InlI_Ig-like"/>
</dbReference>
<reference evidence="4" key="1">
    <citation type="journal article" date="2019" name="Int. J. Syst. Evol. Microbiol.">
        <title>The Global Catalogue of Microorganisms (GCM) 10K type strain sequencing project: providing services to taxonomists for standard genome sequencing and annotation.</title>
        <authorList>
            <consortium name="The Broad Institute Genomics Platform"/>
            <consortium name="The Broad Institute Genome Sequencing Center for Infectious Disease"/>
            <person name="Wu L."/>
            <person name="Ma J."/>
        </authorList>
    </citation>
    <scope>NUCLEOTIDE SEQUENCE [LARGE SCALE GENOMIC DNA]</scope>
    <source>
        <strain evidence="4">CCM 8905</strain>
    </source>
</reference>
<name>A0ABW1SS13_9LACO</name>
<dbReference type="Pfam" id="PF19087">
    <property type="entry name" value="DUF5776"/>
    <property type="match status" value="1"/>
</dbReference>
<sequence>MTIDLVKTRQEAHNKAILTKSAGGTYSLQNFYIYLKPKPATPTVIDQTSFTADQQATVTVGQSVDATTFHAKATNNSGDSIPVTVDTSKADLKKPGTYSVTLKAANGETKTVTLTVQAAPSPVVPKQTVVYGLKKLYLYQKPTFTKGQRVATYPKTKRTNRPMFKVVGYARSKSGLLRYQVKDVTGKTGYITAKSAFVAPVYYQKSVKRIKILNKQGIDRYQDLKLSKAGKHVKAGKTLKVVGMKHYRLTTRFELSNGQFVSANKKLVIADK</sequence>
<comment type="caution">
    <text evidence="3">The sequence shown here is derived from an EMBL/GenBank/DDBJ whole genome shotgun (WGS) entry which is preliminary data.</text>
</comment>
<dbReference type="InterPro" id="IPR013783">
    <property type="entry name" value="Ig-like_fold"/>
</dbReference>
<feature type="domain" description="DUF5776" evidence="2">
    <location>
        <begin position="202"/>
        <end position="268"/>
    </location>
</feature>
<dbReference type="InterPro" id="IPR044081">
    <property type="entry name" value="DUF5776"/>
</dbReference>
<dbReference type="Gene3D" id="2.60.40.10">
    <property type="entry name" value="Immunoglobulins"/>
    <property type="match status" value="1"/>
</dbReference>
<dbReference type="Proteomes" id="UP001596254">
    <property type="component" value="Unassembled WGS sequence"/>
</dbReference>
<evidence type="ECO:0000259" key="1">
    <source>
        <dbReference type="Pfam" id="PF18981"/>
    </source>
</evidence>